<organism evidence="2 3">
    <name type="scientific">Stecheria intestinalis</name>
    <dbReference type="NCBI Taxonomy" id="2606630"/>
    <lineage>
        <taxon>Bacteria</taxon>
        <taxon>Bacillati</taxon>
        <taxon>Bacillota</taxon>
        <taxon>Erysipelotrichia</taxon>
        <taxon>Erysipelotrichales</taxon>
        <taxon>Erysipelotrichaceae</taxon>
        <taxon>Stecheria</taxon>
    </lineage>
</organism>
<comment type="caution">
    <text evidence="2">The sequence shown here is derived from an EMBL/GenBank/DDBJ whole genome shotgun (WGS) entry which is preliminary data.</text>
</comment>
<name>A0A7X2NSJ4_9FIRM</name>
<protein>
    <submittedName>
        <fullName evidence="2">Uncharacterized protein</fullName>
    </submittedName>
</protein>
<dbReference type="Proteomes" id="UP000461880">
    <property type="component" value="Unassembled WGS sequence"/>
</dbReference>
<proteinExistence type="predicted"/>
<keyword evidence="1" id="KW-0812">Transmembrane</keyword>
<evidence type="ECO:0000313" key="3">
    <source>
        <dbReference type="Proteomes" id="UP000461880"/>
    </source>
</evidence>
<keyword evidence="1" id="KW-0472">Membrane</keyword>
<gene>
    <name evidence="2" type="ORF">FYJ51_06315</name>
</gene>
<keyword evidence="1" id="KW-1133">Transmembrane helix</keyword>
<dbReference type="RefSeq" id="WP_154504317.1">
    <property type="nucleotide sequence ID" value="NZ_VUMN01000012.1"/>
</dbReference>
<dbReference type="AlphaFoldDB" id="A0A7X2NSJ4"/>
<feature type="transmembrane region" description="Helical" evidence="1">
    <location>
        <begin position="12"/>
        <end position="41"/>
    </location>
</feature>
<evidence type="ECO:0000313" key="2">
    <source>
        <dbReference type="EMBL" id="MSS58516.1"/>
    </source>
</evidence>
<evidence type="ECO:0000256" key="1">
    <source>
        <dbReference type="SAM" id="Phobius"/>
    </source>
</evidence>
<dbReference type="EMBL" id="VUMN01000012">
    <property type="protein sequence ID" value="MSS58516.1"/>
    <property type="molecule type" value="Genomic_DNA"/>
</dbReference>
<keyword evidence="3" id="KW-1185">Reference proteome</keyword>
<reference evidence="2 3" key="1">
    <citation type="submission" date="2019-08" db="EMBL/GenBank/DDBJ databases">
        <title>In-depth cultivation of the pig gut microbiome towards novel bacterial diversity and tailored functional studies.</title>
        <authorList>
            <person name="Wylensek D."/>
            <person name="Hitch T.C.A."/>
            <person name="Clavel T."/>
        </authorList>
    </citation>
    <scope>NUCLEOTIDE SEQUENCE [LARGE SCALE GENOMIC DNA]</scope>
    <source>
        <strain evidence="2 3">Oil+RF-744-GAM-WT-6</strain>
    </source>
</reference>
<sequence length="101" mass="11753">MNPNRSTLYRILYIAVLVAVTCFAVRYLWPVLLIGAALIALRVLQTRRMTKNAEEEAKKMMRGNDISSWQDDLFRSQADRMQQSDIIDAEYTEQKEDSDHD</sequence>
<accession>A0A7X2NSJ4</accession>